<protein>
    <submittedName>
        <fullName evidence="1">Uncharacterized protein</fullName>
    </submittedName>
</protein>
<reference evidence="1 2" key="1">
    <citation type="submission" date="2018-07" db="EMBL/GenBank/DDBJ databases">
        <title>Genomic Encyclopedia of Type Strains, Phase III (KMG-III): the genomes of soil and plant-associated and newly described type strains.</title>
        <authorList>
            <person name="Whitman W."/>
        </authorList>
    </citation>
    <scope>NUCLEOTIDE SEQUENCE [LARGE SCALE GENOMIC DNA]</scope>
    <source>
        <strain evidence="1 2">CECT 8333</strain>
    </source>
</reference>
<evidence type="ECO:0000313" key="1">
    <source>
        <dbReference type="EMBL" id="RCX22932.1"/>
    </source>
</evidence>
<comment type="caution">
    <text evidence="1">The sequence shown here is derived from an EMBL/GenBank/DDBJ whole genome shotgun (WGS) entry which is preliminary data.</text>
</comment>
<name>A0A369BMV9_9BACL</name>
<keyword evidence="2" id="KW-1185">Reference proteome</keyword>
<sequence length="88" mass="9922">MTIKEKLGILNSIEIVDYDADGSTLYHAVVENTFGNQQKLKAIGITDDEIEGAFDEEGNIDIKDFAFERCGAKWFHEDFGGFIDYIPK</sequence>
<dbReference type="Proteomes" id="UP000253090">
    <property type="component" value="Unassembled WGS sequence"/>
</dbReference>
<accession>A0A369BMV9</accession>
<gene>
    <name evidence="1" type="ORF">DFP94_101521</name>
</gene>
<evidence type="ECO:0000313" key="2">
    <source>
        <dbReference type="Proteomes" id="UP000253090"/>
    </source>
</evidence>
<organism evidence="1 2">
    <name type="scientific">Fontibacillus phaseoli</name>
    <dbReference type="NCBI Taxonomy" id="1416533"/>
    <lineage>
        <taxon>Bacteria</taxon>
        <taxon>Bacillati</taxon>
        <taxon>Bacillota</taxon>
        <taxon>Bacilli</taxon>
        <taxon>Bacillales</taxon>
        <taxon>Paenibacillaceae</taxon>
        <taxon>Fontibacillus</taxon>
    </lineage>
</organism>
<dbReference type="EMBL" id="QPJW01000001">
    <property type="protein sequence ID" value="RCX22932.1"/>
    <property type="molecule type" value="Genomic_DNA"/>
</dbReference>
<dbReference type="AlphaFoldDB" id="A0A369BMV9"/>
<proteinExistence type="predicted"/>